<evidence type="ECO:0000256" key="3">
    <source>
        <dbReference type="ARBA" id="ARBA00022679"/>
    </source>
</evidence>
<protein>
    <recommendedName>
        <fullName evidence="1">non-specific serine/threonine protein kinase</fullName>
        <ecNumber evidence="1">2.7.11.1</ecNumber>
    </recommendedName>
</protein>
<evidence type="ECO:0000256" key="7">
    <source>
        <dbReference type="PROSITE-ProRule" id="PRU10141"/>
    </source>
</evidence>
<dbReference type="InterPro" id="IPR008271">
    <property type="entry name" value="Ser/Thr_kinase_AS"/>
</dbReference>
<dbReference type="PROSITE" id="PS00107">
    <property type="entry name" value="PROTEIN_KINASE_ATP"/>
    <property type="match status" value="1"/>
</dbReference>
<feature type="region of interest" description="Disordered" evidence="8">
    <location>
        <begin position="1"/>
        <end position="89"/>
    </location>
</feature>
<feature type="compositionally biased region" description="Basic and acidic residues" evidence="8">
    <location>
        <begin position="58"/>
        <end position="74"/>
    </location>
</feature>
<feature type="compositionally biased region" description="Acidic residues" evidence="8">
    <location>
        <begin position="475"/>
        <end position="496"/>
    </location>
</feature>
<keyword evidence="11" id="KW-1185">Reference proteome</keyword>
<dbReference type="GO" id="GO:0016301">
    <property type="term" value="F:kinase activity"/>
    <property type="evidence" value="ECO:0007669"/>
    <property type="project" value="UniProtKB-KW"/>
</dbReference>
<dbReference type="SMART" id="SM00220">
    <property type="entry name" value="S_TKc"/>
    <property type="match status" value="1"/>
</dbReference>
<evidence type="ECO:0000313" key="11">
    <source>
        <dbReference type="Proteomes" id="UP001183246"/>
    </source>
</evidence>
<feature type="region of interest" description="Disordered" evidence="8">
    <location>
        <begin position="366"/>
        <end position="430"/>
    </location>
</feature>
<keyword evidence="3" id="KW-0808">Transferase</keyword>
<feature type="compositionally biased region" description="Low complexity" evidence="8">
    <location>
        <begin position="21"/>
        <end position="32"/>
    </location>
</feature>
<dbReference type="SUPFAM" id="SSF56112">
    <property type="entry name" value="Protein kinase-like (PK-like)"/>
    <property type="match status" value="1"/>
</dbReference>
<dbReference type="InterPro" id="IPR000719">
    <property type="entry name" value="Prot_kinase_dom"/>
</dbReference>
<dbReference type="EC" id="2.7.11.1" evidence="1"/>
<feature type="domain" description="Protein kinase" evidence="9">
    <location>
        <begin position="105"/>
        <end position="364"/>
    </location>
</feature>
<dbReference type="InterPro" id="IPR017441">
    <property type="entry name" value="Protein_kinase_ATP_BS"/>
</dbReference>
<dbReference type="EMBL" id="JAVREL010000018">
    <property type="protein sequence ID" value="MDT0346151.1"/>
    <property type="molecule type" value="Genomic_DNA"/>
</dbReference>
<evidence type="ECO:0000259" key="9">
    <source>
        <dbReference type="PROSITE" id="PS50011"/>
    </source>
</evidence>
<keyword evidence="5 10" id="KW-0418">Kinase</keyword>
<feature type="binding site" evidence="7">
    <location>
        <position position="134"/>
    </location>
    <ligand>
        <name>ATP</name>
        <dbReference type="ChEBI" id="CHEBI:30616"/>
    </ligand>
</feature>
<accession>A0ABU2MWX3</accession>
<gene>
    <name evidence="10" type="ORF">RM590_26705</name>
</gene>
<dbReference type="Proteomes" id="UP001183246">
    <property type="component" value="Unassembled WGS sequence"/>
</dbReference>
<dbReference type="PANTHER" id="PTHR43289">
    <property type="entry name" value="MITOGEN-ACTIVATED PROTEIN KINASE KINASE KINASE 20-RELATED"/>
    <property type="match status" value="1"/>
</dbReference>
<name>A0ABU2MWX3_9ACTN</name>
<comment type="caution">
    <text evidence="10">The sequence shown here is derived from an EMBL/GenBank/DDBJ whole genome shotgun (WGS) entry which is preliminary data.</text>
</comment>
<keyword evidence="2" id="KW-0723">Serine/threonine-protein kinase</keyword>
<dbReference type="CDD" id="cd14014">
    <property type="entry name" value="STKc_PknB_like"/>
    <property type="match status" value="1"/>
</dbReference>
<dbReference type="PROSITE" id="PS50011">
    <property type="entry name" value="PROTEIN_KINASE_DOM"/>
    <property type="match status" value="1"/>
</dbReference>
<evidence type="ECO:0000256" key="6">
    <source>
        <dbReference type="ARBA" id="ARBA00022840"/>
    </source>
</evidence>
<feature type="compositionally biased region" description="Basic and acidic residues" evidence="8">
    <location>
        <begin position="34"/>
        <end position="49"/>
    </location>
</feature>
<feature type="compositionally biased region" description="Pro residues" evidence="8">
    <location>
        <begin position="411"/>
        <end position="425"/>
    </location>
</feature>
<dbReference type="PANTHER" id="PTHR43289:SF6">
    <property type="entry name" value="SERINE_THREONINE-PROTEIN KINASE NEKL-3"/>
    <property type="match status" value="1"/>
</dbReference>
<keyword evidence="4 7" id="KW-0547">Nucleotide-binding</keyword>
<proteinExistence type="predicted"/>
<keyword evidence="6 7" id="KW-0067">ATP-binding</keyword>
<feature type="compositionally biased region" description="Basic and acidic residues" evidence="8">
    <location>
        <begin position="8"/>
        <end position="19"/>
    </location>
</feature>
<evidence type="ECO:0000256" key="5">
    <source>
        <dbReference type="ARBA" id="ARBA00022777"/>
    </source>
</evidence>
<dbReference type="Gene3D" id="1.10.510.10">
    <property type="entry name" value="Transferase(Phosphotransferase) domain 1"/>
    <property type="match status" value="1"/>
</dbReference>
<feature type="compositionally biased region" description="Low complexity" evidence="8">
    <location>
        <begin position="75"/>
        <end position="84"/>
    </location>
</feature>
<dbReference type="Pfam" id="PF00069">
    <property type="entry name" value="Pkinase"/>
    <property type="match status" value="1"/>
</dbReference>
<dbReference type="Gene3D" id="3.30.200.20">
    <property type="entry name" value="Phosphorylase Kinase, domain 1"/>
    <property type="match status" value="1"/>
</dbReference>
<dbReference type="PROSITE" id="PS00108">
    <property type="entry name" value="PROTEIN_KINASE_ST"/>
    <property type="match status" value="1"/>
</dbReference>
<feature type="compositionally biased region" description="Acidic residues" evidence="8">
    <location>
        <begin position="504"/>
        <end position="518"/>
    </location>
</feature>
<organism evidence="10 11">
    <name type="scientific">Streptomyces litchfieldiae</name>
    <dbReference type="NCBI Taxonomy" id="3075543"/>
    <lineage>
        <taxon>Bacteria</taxon>
        <taxon>Bacillati</taxon>
        <taxon>Actinomycetota</taxon>
        <taxon>Actinomycetes</taxon>
        <taxon>Kitasatosporales</taxon>
        <taxon>Streptomycetaceae</taxon>
        <taxon>Streptomyces</taxon>
    </lineage>
</organism>
<dbReference type="InterPro" id="IPR011009">
    <property type="entry name" value="Kinase-like_dom_sf"/>
</dbReference>
<evidence type="ECO:0000256" key="1">
    <source>
        <dbReference type="ARBA" id="ARBA00012513"/>
    </source>
</evidence>
<feature type="region of interest" description="Disordered" evidence="8">
    <location>
        <begin position="459"/>
        <end position="539"/>
    </location>
</feature>
<reference evidence="11" key="1">
    <citation type="submission" date="2023-07" db="EMBL/GenBank/DDBJ databases">
        <title>30 novel species of actinomycetes from the DSMZ collection.</title>
        <authorList>
            <person name="Nouioui I."/>
        </authorList>
    </citation>
    <scope>NUCLEOTIDE SEQUENCE [LARGE SCALE GENOMIC DNA]</scope>
    <source>
        <strain evidence="11">DSM 44938</strain>
    </source>
</reference>
<evidence type="ECO:0000256" key="4">
    <source>
        <dbReference type="ARBA" id="ARBA00022741"/>
    </source>
</evidence>
<sequence length="687" mass="71655">MGQDNGDIEARDDKARDDSAPADATPAAGAGEAPEDKGPKAAAEPRDAVPEADDESDEKPGEKPDDGSEAHSGDAGDASDAGDSGDTGDRATQVVRSARLLNGRYRLGSVVGRGGMGTVWHATDEVLGRAVAVKELRLPPDVDDAERRRMITRTLREAKAIATIRSRGVVTIYDVVDEGSRPWIVMELIEGRSLADIIRHDGPMTPRRAARTGLAVLDVLRAAHGAGILHRDVKPSNVLIADEDGRVVLTDFGIAKVEGDPSITSTGMLVGAPSYISPERARGEAPGAPADMWSLGALLYCCVEGRPPYDEGGAIATLAAVMHDPVPPPRRAGPLTEVINQLLIKSPAGRLDEPGARRLLTAALEEPEAAAPTPGSEDRTLVVGLDGAGGTAVPEAPPTPVRPLSALPGTPDHPTPPPSPPPSPVPAGGGAARRRTLIIAGVVVVLLALLGAALASTLGDDDGDESASGGQSGEASDDLTPADEEPSDPPADDPADDPSNGEPAESDDPAAESPEEDGPPGTSPETDPSASLPGSPAGYAEVADTDFNFRIFLPAGWERTGIAGQNSGGIYSAPGGGPPKVQVDFNSSPGDDAEAAWRDLEPAVRGNSTDYELIGIESVEWRDYPTVADWEFERTENGERVHVLNRGFRIDDDHGYAVMITCPADEWNDSSCRTLRETAFQTFQPLN</sequence>
<evidence type="ECO:0000256" key="2">
    <source>
        <dbReference type="ARBA" id="ARBA00022527"/>
    </source>
</evidence>
<evidence type="ECO:0000313" key="10">
    <source>
        <dbReference type="EMBL" id="MDT0346151.1"/>
    </source>
</evidence>
<dbReference type="RefSeq" id="WP_311707272.1">
    <property type="nucleotide sequence ID" value="NZ_JAVREL010000018.1"/>
</dbReference>
<evidence type="ECO:0000256" key="8">
    <source>
        <dbReference type="SAM" id="MobiDB-lite"/>
    </source>
</evidence>